<dbReference type="PROSITE" id="PS51221">
    <property type="entry name" value="TTL"/>
    <property type="match status" value="1"/>
</dbReference>
<dbReference type="Proteomes" id="UP000261540">
    <property type="component" value="Unplaced"/>
</dbReference>
<sequence length="119" mass="13811">MPEVIQDKVDPEISSEDEHEDHPCIVWSGLSRKIPVLLFYAETIVSKDGNFRSIGERHNLAFKIVRTESRLVRSILTSHGFHEVHPNSSDFNLMWTGSHLKPHLLRSLQDFQKVNHFPR</sequence>
<dbReference type="PANTHER" id="PTHR12241">
    <property type="entry name" value="TUBULIN POLYGLUTAMYLASE"/>
    <property type="match status" value="1"/>
</dbReference>
<dbReference type="GO" id="GO:0036064">
    <property type="term" value="C:ciliary basal body"/>
    <property type="evidence" value="ECO:0007669"/>
    <property type="project" value="TreeGrafter"/>
</dbReference>
<feature type="region of interest" description="Disordered" evidence="7">
    <location>
        <begin position="1"/>
        <end position="20"/>
    </location>
</feature>
<evidence type="ECO:0000256" key="6">
    <source>
        <dbReference type="ARBA" id="ARBA00049274"/>
    </source>
</evidence>
<evidence type="ECO:0000256" key="2">
    <source>
        <dbReference type="ARBA" id="ARBA00022598"/>
    </source>
</evidence>
<dbReference type="GO" id="GO:0000226">
    <property type="term" value="P:microtubule cytoskeleton organization"/>
    <property type="evidence" value="ECO:0007669"/>
    <property type="project" value="TreeGrafter"/>
</dbReference>
<proteinExistence type="inferred from homology"/>
<keyword evidence="2" id="KW-0436">Ligase</keyword>
<evidence type="ECO:0000313" key="8">
    <source>
        <dbReference type="Ensembl" id="ENSPKIP00000016933.1"/>
    </source>
</evidence>
<dbReference type="GO" id="GO:0070740">
    <property type="term" value="F:tubulin-glutamic acid ligase activity"/>
    <property type="evidence" value="ECO:0007669"/>
    <property type="project" value="TreeGrafter"/>
</dbReference>
<name>A0A3B3RF25_9TELE</name>
<dbReference type="GeneTree" id="ENSGT00940000162910"/>
<comment type="similarity">
    <text evidence="1">Belongs to the tubulin--tyrosine ligase family.</text>
</comment>
<dbReference type="AlphaFoldDB" id="A0A3B3RF25"/>
<evidence type="ECO:0000256" key="3">
    <source>
        <dbReference type="ARBA" id="ARBA00022741"/>
    </source>
</evidence>
<evidence type="ECO:0000256" key="7">
    <source>
        <dbReference type="SAM" id="MobiDB-lite"/>
    </source>
</evidence>
<dbReference type="Ensembl" id="ENSPKIT00000041436.1">
    <property type="protein sequence ID" value="ENSPKIP00000016933.1"/>
    <property type="gene ID" value="ENSPKIG00000003052.1"/>
</dbReference>
<reference evidence="8" key="2">
    <citation type="submission" date="2025-09" db="UniProtKB">
        <authorList>
            <consortium name="Ensembl"/>
        </authorList>
    </citation>
    <scope>IDENTIFICATION</scope>
</reference>
<keyword evidence="4" id="KW-0067">ATP-binding</keyword>
<dbReference type="InterPro" id="IPR004344">
    <property type="entry name" value="TTL/TTLL_fam"/>
</dbReference>
<keyword evidence="3" id="KW-0547">Nucleotide-binding</keyword>
<dbReference type="PANTHER" id="PTHR12241:SF145">
    <property type="entry name" value="TUBULIN POLYGLUTAMYLASE TTLL5"/>
    <property type="match status" value="1"/>
</dbReference>
<dbReference type="GO" id="GO:0015631">
    <property type="term" value="F:tubulin binding"/>
    <property type="evidence" value="ECO:0007669"/>
    <property type="project" value="TreeGrafter"/>
</dbReference>
<accession>A0A3B3RF25</accession>
<evidence type="ECO:0000256" key="4">
    <source>
        <dbReference type="ARBA" id="ARBA00022840"/>
    </source>
</evidence>
<feature type="compositionally biased region" description="Basic and acidic residues" evidence="7">
    <location>
        <begin position="1"/>
        <end position="11"/>
    </location>
</feature>
<dbReference type="GO" id="GO:0005524">
    <property type="term" value="F:ATP binding"/>
    <property type="evidence" value="ECO:0007669"/>
    <property type="project" value="UniProtKB-KW"/>
</dbReference>
<keyword evidence="9" id="KW-1185">Reference proteome</keyword>
<evidence type="ECO:0000256" key="5">
    <source>
        <dbReference type="ARBA" id="ARBA00041448"/>
    </source>
</evidence>
<organism evidence="8 9">
    <name type="scientific">Paramormyrops kingsleyae</name>
    <dbReference type="NCBI Taxonomy" id="1676925"/>
    <lineage>
        <taxon>Eukaryota</taxon>
        <taxon>Metazoa</taxon>
        <taxon>Chordata</taxon>
        <taxon>Craniata</taxon>
        <taxon>Vertebrata</taxon>
        <taxon>Euteleostomi</taxon>
        <taxon>Actinopterygii</taxon>
        <taxon>Neopterygii</taxon>
        <taxon>Teleostei</taxon>
        <taxon>Osteoglossocephala</taxon>
        <taxon>Osteoglossomorpha</taxon>
        <taxon>Osteoglossiformes</taxon>
        <taxon>Mormyridae</taxon>
        <taxon>Paramormyrops</taxon>
    </lineage>
</organism>
<evidence type="ECO:0000313" key="9">
    <source>
        <dbReference type="Proteomes" id="UP000261540"/>
    </source>
</evidence>
<comment type="catalytic activity">
    <reaction evidence="6">
        <text>L-glutamyl-[protein] + L-glutamate + ATP = gamma-L-glutamyl-L-glutamyl-[protein] + ADP + phosphate + H(+)</text>
        <dbReference type="Rhea" id="RHEA:60144"/>
        <dbReference type="Rhea" id="RHEA-COMP:10208"/>
        <dbReference type="Rhea" id="RHEA-COMP:15517"/>
        <dbReference type="ChEBI" id="CHEBI:15378"/>
        <dbReference type="ChEBI" id="CHEBI:29973"/>
        <dbReference type="ChEBI" id="CHEBI:29985"/>
        <dbReference type="ChEBI" id="CHEBI:30616"/>
        <dbReference type="ChEBI" id="CHEBI:43474"/>
        <dbReference type="ChEBI" id="CHEBI:143622"/>
        <dbReference type="ChEBI" id="CHEBI:456216"/>
    </reaction>
    <physiologicalReaction direction="left-to-right" evidence="6">
        <dbReference type="Rhea" id="RHEA:60145"/>
    </physiologicalReaction>
</comment>
<dbReference type="STRING" id="1676925.ENSPKIP00000016933"/>
<protein>
    <recommendedName>
        <fullName evidence="5">Tubulin--tyrosine ligase-like protein 5</fullName>
    </recommendedName>
</protein>
<evidence type="ECO:0000256" key="1">
    <source>
        <dbReference type="ARBA" id="ARBA00006820"/>
    </source>
</evidence>
<reference evidence="8" key="1">
    <citation type="submission" date="2025-08" db="UniProtKB">
        <authorList>
            <consortium name="Ensembl"/>
        </authorList>
    </citation>
    <scope>IDENTIFICATION</scope>
</reference>